<dbReference type="EMBL" id="ML220112">
    <property type="protein sequence ID" value="TGZ85158.1"/>
    <property type="molecule type" value="Genomic_DNA"/>
</dbReference>
<protein>
    <submittedName>
        <fullName evidence="3">Uncharacterized protein</fullName>
    </submittedName>
</protein>
<sequence length="101" mass="11162">MMLSFKNNNSKRKPVLNNPSLVPKTNPTDATRLISPLDFAIVFINGSFGFFVICMTLGIILPVLFWSLVALIDVVLLERTFEGTSASDSMVLKKRESVVEG</sequence>
<organism evidence="3 4">
    <name type="scientific">Ascodesmis nigricans</name>
    <dbReference type="NCBI Taxonomy" id="341454"/>
    <lineage>
        <taxon>Eukaryota</taxon>
        <taxon>Fungi</taxon>
        <taxon>Dikarya</taxon>
        <taxon>Ascomycota</taxon>
        <taxon>Pezizomycotina</taxon>
        <taxon>Pezizomycetes</taxon>
        <taxon>Pezizales</taxon>
        <taxon>Ascodesmidaceae</taxon>
        <taxon>Ascodesmis</taxon>
    </lineage>
</organism>
<keyword evidence="2" id="KW-0472">Membrane</keyword>
<feature type="region of interest" description="Disordered" evidence="1">
    <location>
        <begin position="1"/>
        <end position="23"/>
    </location>
</feature>
<keyword evidence="2" id="KW-0812">Transmembrane</keyword>
<reference evidence="3 4" key="1">
    <citation type="submission" date="2019-04" db="EMBL/GenBank/DDBJ databases">
        <title>Comparative genomics and transcriptomics to analyze fruiting body development in filamentous ascomycetes.</title>
        <authorList>
            <consortium name="DOE Joint Genome Institute"/>
            <person name="Lutkenhaus R."/>
            <person name="Traeger S."/>
            <person name="Breuer J."/>
            <person name="Kuo A."/>
            <person name="Lipzen A."/>
            <person name="Pangilinan J."/>
            <person name="Dilworth D."/>
            <person name="Sandor L."/>
            <person name="Poggeler S."/>
            <person name="Barry K."/>
            <person name="Grigoriev I.V."/>
            <person name="Nowrousian M."/>
        </authorList>
    </citation>
    <scope>NUCLEOTIDE SEQUENCE [LARGE SCALE GENOMIC DNA]</scope>
    <source>
        <strain evidence="3 4">CBS 389.68</strain>
    </source>
</reference>
<dbReference type="InParanoid" id="A0A4S2N741"/>
<evidence type="ECO:0000256" key="1">
    <source>
        <dbReference type="SAM" id="MobiDB-lite"/>
    </source>
</evidence>
<dbReference type="Proteomes" id="UP000298138">
    <property type="component" value="Unassembled WGS sequence"/>
</dbReference>
<name>A0A4S2N741_9PEZI</name>
<keyword evidence="2" id="KW-1133">Transmembrane helix</keyword>
<evidence type="ECO:0000256" key="2">
    <source>
        <dbReference type="SAM" id="Phobius"/>
    </source>
</evidence>
<dbReference type="AlphaFoldDB" id="A0A4S2N741"/>
<evidence type="ECO:0000313" key="3">
    <source>
        <dbReference type="EMBL" id="TGZ85158.1"/>
    </source>
</evidence>
<accession>A0A4S2N741</accession>
<feature type="transmembrane region" description="Helical" evidence="2">
    <location>
        <begin position="39"/>
        <end position="72"/>
    </location>
</feature>
<keyword evidence="4" id="KW-1185">Reference proteome</keyword>
<evidence type="ECO:0000313" key="4">
    <source>
        <dbReference type="Proteomes" id="UP000298138"/>
    </source>
</evidence>
<gene>
    <name evidence="3" type="ORF">EX30DRAFT_17785</name>
</gene>
<proteinExistence type="predicted"/>